<name>A0A0C3E132_OIDMZ</name>
<evidence type="ECO:0000313" key="5">
    <source>
        <dbReference type="Proteomes" id="UP000054321"/>
    </source>
</evidence>
<keyword evidence="2" id="KW-0472">Membrane</keyword>
<dbReference type="PANTHER" id="PTHR11200">
    <property type="entry name" value="INOSITOL 5-PHOSPHATASE"/>
    <property type="match status" value="1"/>
</dbReference>
<dbReference type="PANTHER" id="PTHR11200:SF286">
    <property type="entry name" value="5-PHOSPHATASE, PUTATIVE (AFU_ORTHOLOGUE AFUA_5G07600)-RELATED"/>
    <property type="match status" value="1"/>
</dbReference>
<dbReference type="FunCoup" id="A0A0C3E132">
    <property type="interactions" value="117"/>
</dbReference>
<keyword evidence="2" id="KW-1133">Transmembrane helix</keyword>
<dbReference type="GO" id="GO:0046856">
    <property type="term" value="P:phosphatidylinositol dephosphorylation"/>
    <property type="evidence" value="ECO:0007669"/>
    <property type="project" value="InterPro"/>
</dbReference>
<dbReference type="Proteomes" id="UP000054321">
    <property type="component" value="Unassembled WGS sequence"/>
</dbReference>
<dbReference type="STRING" id="913774.A0A0C3E132"/>
<dbReference type="Pfam" id="PF22669">
    <property type="entry name" value="Exo_endo_phos2"/>
    <property type="match status" value="1"/>
</dbReference>
<dbReference type="InterPro" id="IPR000300">
    <property type="entry name" value="IPPc"/>
</dbReference>
<keyword evidence="2" id="KW-0812">Transmembrane</keyword>
<reference evidence="5" key="2">
    <citation type="submission" date="2015-01" db="EMBL/GenBank/DDBJ databases">
        <title>Evolutionary Origins and Diversification of the Mycorrhizal Mutualists.</title>
        <authorList>
            <consortium name="DOE Joint Genome Institute"/>
            <consortium name="Mycorrhizal Genomics Consortium"/>
            <person name="Kohler A."/>
            <person name="Kuo A."/>
            <person name="Nagy L.G."/>
            <person name="Floudas D."/>
            <person name="Copeland A."/>
            <person name="Barry K.W."/>
            <person name="Cichocki N."/>
            <person name="Veneault-Fourrey C."/>
            <person name="LaButti K."/>
            <person name="Lindquist E.A."/>
            <person name="Lipzen A."/>
            <person name="Lundell T."/>
            <person name="Morin E."/>
            <person name="Murat C."/>
            <person name="Riley R."/>
            <person name="Ohm R."/>
            <person name="Sun H."/>
            <person name="Tunlid A."/>
            <person name="Henrissat B."/>
            <person name="Grigoriev I.V."/>
            <person name="Hibbett D.S."/>
            <person name="Martin F."/>
        </authorList>
    </citation>
    <scope>NUCLEOTIDE SEQUENCE [LARGE SCALE GENOMIC DNA]</scope>
    <source>
        <strain evidence="5">Zn</strain>
    </source>
</reference>
<reference evidence="4 5" key="1">
    <citation type="submission" date="2014-04" db="EMBL/GenBank/DDBJ databases">
        <authorList>
            <consortium name="DOE Joint Genome Institute"/>
            <person name="Kuo A."/>
            <person name="Martino E."/>
            <person name="Perotto S."/>
            <person name="Kohler A."/>
            <person name="Nagy L.G."/>
            <person name="Floudas D."/>
            <person name="Copeland A."/>
            <person name="Barry K.W."/>
            <person name="Cichocki N."/>
            <person name="Veneault-Fourrey C."/>
            <person name="LaButti K."/>
            <person name="Lindquist E.A."/>
            <person name="Lipzen A."/>
            <person name="Lundell T."/>
            <person name="Morin E."/>
            <person name="Murat C."/>
            <person name="Sun H."/>
            <person name="Tunlid A."/>
            <person name="Henrissat B."/>
            <person name="Grigoriev I.V."/>
            <person name="Hibbett D.S."/>
            <person name="Martin F."/>
            <person name="Nordberg H.P."/>
            <person name="Cantor M.N."/>
            <person name="Hua S.X."/>
        </authorList>
    </citation>
    <scope>NUCLEOTIDE SEQUENCE [LARGE SCALE GENOMIC DNA]</scope>
    <source>
        <strain evidence="4 5">Zn</strain>
    </source>
</reference>
<evidence type="ECO:0000256" key="2">
    <source>
        <dbReference type="SAM" id="Phobius"/>
    </source>
</evidence>
<dbReference type="InterPro" id="IPR036691">
    <property type="entry name" value="Endo/exonu/phosph_ase_sf"/>
</dbReference>
<keyword evidence="5" id="KW-1185">Reference proteome</keyword>
<dbReference type="InParanoid" id="A0A0C3E132"/>
<dbReference type="SMART" id="SM00128">
    <property type="entry name" value="IPPc"/>
    <property type="match status" value="1"/>
</dbReference>
<evidence type="ECO:0000256" key="1">
    <source>
        <dbReference type="SAM" id="MobiDB-lite"/>
    </source>
</evidence>
<dbReference type="HOGENOM" id="CLU_025224_1_1_1"/>
<dbReference type="GO" id="GO:0004439">
    <property type="term" value="F:phosphatidylinositol-4,5-bisphosphate 5-phosphatase activity"/>
    <property type="evidence" value="ECO:0007669"/>
    <property type="project" value="TreeGrafter"/>
</dbReference>
<accession>A0A0C3E132</accession>
<gene>
    <name evidence="4" type="ORF">OIDMADRAFT_110574</name>
</gene>
<proteinExistence type="predicted"/>
<sequence length="427" mass="46811">MALNIYILTFNCARAIVDVEPFASQFFAGLSTPKLPDIVVLSLQELAPISRSFVGSFLLTPYFGRFQHAVQNAARKLSGEDDDSYTLISARSVGMTGIMIFVRDPSAVRDLETGGVGVGIAEMGNKGAVGARFTYHRGDAYTELAFVAAHLAAMEGAVLRRNEDWKNIVRRLVFASSAKDGGVAMAGEDRPLLSISAHDASIYKSTSHLFLAGDLNYRTSSTKPSAADYNNSFPQPGHASLTPFFERDQLTRERTAGRTCHGFVEAPISFPPTYKYLPKGPFLTPDAELSKWHWATHRWPSWCDRILYLDIPPWLKSQASDAVITVHKYTALPLLSSSDHRPVALDLSLPLTPIPEPDEEETDDPRAKPPFNVDVNWKSRRDRARVLELISGSSLYLMTTAEGGGLMLAMVVGAVGAYLVVKALLGY</sequence>
<feature type="region of interest" description="Disordered" evidence="1">
    <location>
        <begin position="351"/>
        <end position="371"/>
    </location>
</feature>
<dbReference type="AlphaFoldDB" id="A0A0C3E132"/>
<dbReference type="EMBL" id="KN832870">
    <property type="protein sequence ID" value="KIN08018.1"/>
    <property type="molecule type" value="Genomic_DNA"/>
</dbReference>
<dbReference type="Gene3D" id="3.60.10.10">
    <property type="entry name" value="Endonuclease/exonuclease/phosphatase"/>
    <property type="match status" value="1"/>
</dbReference>
<feature type="transmembrane region" description="Helical" evidence="2">
    <location>
        <begin position="404"/>
        <end position="425"/>
    </location>
</feature>
<feature type="domain" description="Inositol polyphosphate-related phosphatase" evidence="3">
    <location>
        <begin position="1"/>
        <end position="355"/>
    </location>
</feature>
<evidence type="ECO:0000259" key="3">
    <source>
        <dbReference type="SMART" id="SM00128"/>
    </source>
</evidence>
<dbReference type="SUPFAM" id="SSF56219">
    <property type="entry name" value="DNase I-like"/>
    <property type="match status" value="1"/>
</dbReference>
<dbReference type="InterPro" id="IPR046985">
    <property type="entry name" value="IP5"/>
</dbReference>
<organism evidence="4 5">
    <name type="scientific">Oidiodendron maius (strain Zn)</name>
    <dbReference type="NCBI Taxonomy" id="913774"/>
    <lineage>
        <taxon>Eukaryota</taxon>
        <taxon>Fungi</taxon>
        <taxon>Dikarya</taxon>
        <taxon>Ascomycota</taxon>
        <taxon>Pezizomycotina</taxon>
        <taxon>Leotiomycetes</taxon>
        <taxon>Leotiomycetes incertae sedis</taxon>
        <taxon>Myxotrichaceae</taxon>
        <taxon>Oidiodendron</taxon>
    </lineage>
</organism>
<evidence type="ECO:0000313" key="4">
    <source>
        <dbReference type="EMBL" id="KIN08018.1"/>
    </source>
</evidence>
<dbReference type="OrthoDB" id="62798at2759"/>
<protein>
    <recommendedName>
        <fullName evidence="3">Inositol polyphosphate-related phosphatase domain-containing protein</fullName>
    </recommendedName>
</protein>